<evidence type="ECO:0000259" key="1">
    <source>
        <dbReference type="Pfam" id="PF20248"/>
    </source>
</evidence>
<protein>
    <recommendedName>
        <fullName evidence="1">DUF6603 domain-containing protein</fullName>
    </recommendedName>
</protein>
<reference evidence="2 3" key="1">
    <citation type="journal article" date="2024" name="Front Chem Biol">
        <title>Unveiling the potential of Daldinia eschscholtzii MFLUCC 19-0629 through bioactivity and bioinformatics studies for enhanced sustainable agriculture production.</title>
        <authorList>
            <person name="Brooks S."/>
            <person name="Weaver J.A."/>
            <person name="Klomchit A."/>
            <person name="Alharthi S.A."/>
            <person name="Onlamun T."/>
            <person name="Nurani R."/>
            <person name="Vong T.K."/>
            <person name="Alberti F."/>
            <person name="Greco C."/>
        </authorList>
    </citation>
    <scope>NUCLEOTIDE SEQUENCE [LARGE SCALE GENOMIC DNA]</scope>
    <source>
        <strain evidence="2">MFLUCC 19-0629</strain>
    </source>
</reference>
<dbReference type="EMBL" id="JBANMG010000010">
    <property type="protein sequence ID" value="KAK6948489.1"/>
    <property type="molecule type" value="Genomic_DNA"/>
</dbReference>
<evidence type="ECO:0000313" key="2">
    <source>
        <dbReference type="EMBL" id="KAK6948489.1"/>
    </source>
</evidence>
<dbReference type="InterPro" id="IPR046538">
    <property type="entry name" value="DUF6603"/>
</dbReference>
<proteinExistence type="predicted"/>
<name>A0AAX6M768_9PEZI</name>
<keyword evidence="3" id="KW-1185">Reference proteome</keyword>
<feature type="domain" description="DUF6603" evidence="1">
    <location>
        <begin position="859"/>
        <end position="1401"/>
    </location>
</feature>
<dbReference type="Pfam" id="PF20248">
    <property type="entry name" value="DUF6603"/>
    <property type="match status" value="1"/>
</dbReference>
<comment type="caution">
    <text evidence="2">The sequence shown here is derived from an EMBL/GenBank/DDBJ whole genome shotgun (WGS) entry which is preliminary data.</text>
</comment>
<accession>A0AAX6M768</accession>
<evidence type="ECO:0000313" key="3">
    <source>
        <dbReference type="Proteomes" id="UP001369815"/>
    </source>
</evidence>
<organism evidence="2 3">
    <name type="scientific">Daldinia eschscholtzii</name>
    <dbReference type="NCBI Taxonomy" id="292717"/>
    <lineage>
        <taxon>Eukaryota</taxon>
        <taxon>Fungi</taxon>
        <taxon>Dikarya</taxon>
        <taxon>Ascomycota</taxon>
        <taxon>Pezizomycotina</taxon>
        <taxon>Sordariomycetes</taxon>
        <taxon>Xylariomycetidae</taxon>
        <taxon>Xylariales</taxon>
        <taxon>Hypoxylaceae</taxon>
        <taxon>Daldinia</taxon>
    </lineage>
</organism>
<gene>
    <name evidence="2" type="ORF">Daesc_010256</name>
</gene>
<dbReference type="Proteomes" id="UP001369815">
    <property type="component" value="Unassembled WGS sequence"/>
</dbReference>
<sequence length="1627" mass="174934">MASSQAVQSDGLYYIYASSAEQTPSDNVNVLDEGSPVDTFVATLNDGKVIILSEKPSPKASFDDSDETKKWFQELDSTATGSLTLASDLKDIESFELQFTQPWPLVFSSASDVLLFTFGFPPPGVDAEGNMLTFGLDFTQLSGIPSAKLSDLFAYAGSEGMVDYVPSELLDLTATLTTPGQGDPKRNALWYIPSEYKRAVMRLQFEVPSLEPLQGVLGGILKGFTVDSADVIYYKDMLLAATESGPEPIFRGSLAFGIECSLKGSSANDPVVSTAAGIEISEYNMLLTFQFKSKDPLTGILRWLGSLIDDSLDSLVDDVLNKKEGDNNIFSDFNLRRMIVSLDTTDPDKRKLSAFSFDIEVSANFGQSDSGQKPAFLISYNWNNLSGGTGQLAGRLWNDFDLSPDKDLLPHEEAWTDLQPLTPSPADSIDISSLIPGQTVDSIPDTLPSDITFAYVALSQDSFNIRCSITTNPPPPTSAPQPYLGEVTLEGSFTWGKSSSFTLAAYISAAIEPSEDAPEGSLPAVIQGSLNYDSAAKTWDLKASLTGLDASTLAEFFDEDSKANVGPLISSISIDALAVEYKYAKTADGKSTSSEFAIAGNLLIADLSLKLNFTYKDGNFTFSAALNPEDKTTKIGDILASIVGSDIELPDFVYNTPLVADNEDVFRIDVVKIKTPAANNSSGVDQISLFFFAELNVANIHIDFLQMHNSTWGAKTPSKRLFKVAIGGFSNVQVELPLIGTLQQPLDELYFLWVQDPQQSATAGKGTGLTRLDRDELNTGLDTAGQDTILVNDKIKPELQTPKDLLLASGSHFGIIIRSATGVRTCLLDYEFMKPSASGKAVTESEADDGSPSAQAPYKKNTGPIAISNVGLKYKDKILAVMFDATFQLGPLGFSLIGFSLGFSFTTLDGLPTITPVIMGLAASFEQQPLSIAGVIRHGNEGGIDYYAGGLTVGWKLYQFEAAGFYGVVTPKGSSNSFQSVFIFAKLNGPLATLGFAEINSICGGFGYNSSVRLPTIDEVYDFPFIASSQLNGSGNAMEALQKLVDPGAGGWFKPLDKTYWLAVGMGVGAFQMLNIDAVVVVQFGSAVKLGIFAIATADIPTPASSFKIAHVELGISAVADFDYGTLKIDAQLSPRSYILDPNCHLTGGFGLYYWFDAPHASQSTVGQYVFTLGGYHQAFSLPVGFPNPPRLGISWNLGGGLTVSGQSYFAITPKACMAGGRLHAAFQAGPLSAWFDAFADFLINYKPFYFNMQAGVSVGVGFSIDIWFIHIRISVEIGAQLYLWGPPIAGRVHVDFWIVGFDINFGRDTSRNEAVSLQDFYLLVLQAGTSAALAAAKGNKLVTGAEEDVRTEEEPELLAVTRPKNEGHNFLAQSGLLNPEDNPERDQTVPWIVRAGSFSFVVECKMPINAVKNSSGGSNILTHDDVYGKPMKLTTTLASTVTVVVQQDGNSEPDDGWQYDKYLNRLPRGLWAKYDPSTDPRTSGNNIRDLLNNDQGAVTLMSGVLITAPKPTMAPDPFPAYLVADADLQRLFSEKPFPTIATASDAWAPGKPATGAQVGDQYTAVHDAWSSPSLGTGDDGQKGFVGALASSLKWGIAEEMKSIAGIPERLKKSFMNLYVAAPLLTK</sequence>